<evidence type="ECO:0008006" key="3">
    <source>
        <dbReference type="Google" id="ProtNLM"/>
    </source>
</evidence>
<dbReference type="AlphaFoldDB" id="A0A3R6DR82"/>
<name>A0A3R6DR82_9BACT</name>
<reference evidence="1 2" key="1">
    <citation type="submission" date="2018-08" db="EMBL/GenBank/DDBJ databases">
        <title>A genome reference for cultivated species of the human gut microbiota.</title>
        <authorList>
            <person name="Zou Y."/>
            <person name="Xue W."/>
            <person name="Luo G."/>
        </authorList>
    </citation>
    <scope>NUCLEOTIDE SEQUENCE [LARGE SCALE GENOMIC DNA]</scope>
    <source>
        <strain evidence="1 2">AM22-1</strain>
    </source>
</reference>
<dbReference type="Proteomes" id="UP000286501">
    <property type="component" value="Unassembled WGS sequence"/>
</dbReference>
<gene>
    <name evidence="1" type="ORF">DW250_07350</name>
</gene>
<evidence type="ECO:0000313" key="1">
    <source>
        <dbReference type="EMBL" id="RHG65970.1"/>
    </source>
</evidence>
<comment type="caution">
    <text evidence="1">The sequence shown here is derived from an EMBL/GenBank/DDBJ whole genome shotgun (WGS) entry which is preliminary data.</text>
</comment>
<protein>
    <recommendedName>
        <fullName evidence="3">Type II toxin-antitoxin system RelE/ParE family toxin</fullName>
    </recommendedName>
</protein>
<evidence type="ECO:0000313" key="2">
    <source>
        <dbReference type="Proteomes" id="UP000286501"/>
    </source>
</evidence>
<proteinExistence type="predicted"/>
<dbReference type="InterPro" id="IPR035093">
    <property type="entry name" value="RelE/ParE_toxin_dom_sf"/>
</dbReference>
<organism evidence="1 2">
    <name type="scientific">Segatella copri</name>
    <dbReference type="NCBI Taxonomy" id="165179"/>
    <lineage>
        <taxon>Bacteria</taxon>
        <taxon>Pseudomonadati</taxon>
        <taxon>Bacteroidota</taxon>
        <taxon>Bacteroidia</taxon>
        <taxon>Bacteroidales</taxon>
        <taxon>Prevotellaceae</taxon>
        <taxon>Segatella</taxon>
    </lineage>
</organism>
<dbReference type="EMBL" id="QRIN01000025">
    <property type="protein sequence ID" value="RHG65970.1"/>
    <property type="molecule type" value="Genomic_DNA"/>
</dbReference>
<sequence length="115" mass="14096">MEIVEIKVERLFLAEFQKCVAYALSEFGRKTVKNWNAEYEKIRHRLEIMPTGYPFVPELQKWQKYRGAIIMKNFKIIYFYDEDSNLVRIVDLWYMRQDPSKLNLRASRIIRKKYH</sequence>
<accession>A0A3R6DR82</accession>
<dbReference type="Gene3D" id="3.30.2310.20">
    <property type="entry name" value="RelE-like"/>
    <property type="match status" value="1"/>
</dbReference>